<proteinExistence type="predicted"/>
<gene>
    <name evidence="1" type="ORF">ACFYXI_07700</name>
</gene>
<dbReference type="EMBL" id="JBIASD010000004">
    <property type="protein sequence ID" value="MFF3665464.1"/>
    <property type="molecule type" value="Genomic_DNA"/>
</dbReference>
<evidence type="ECO:0000313" key="2">
    <source>
        <dbReference type="Proteomes" id="UP001602013"/>
    </source>
</evidence>
<dbReference type="Proteomes" id="UP001602013">
    <property type="component" value="Unassembled WGS sequence"/>
</dbReference>
<organism evidence="1 2">
    <name type="scientific">Microtetraspora malaysiensis</name>
    <dbReference type="NCBI Taxonomy" id="161358"/>
    <lineage>
        <taxon>Bacteria</taxon>
        <taxon>Bacillati</taxon>
        <taxon>Actinomycetota</taxon>
        <taxon>Actinomycetes</taxon>
        <taxon>Streptosporangiales</taxon>
        <taxon>Streptosporangiaceae</taxon>
        <taxon>Microtetraspora</taxon>
    </lineage>
</organism>
<dbReference type="RefSeq" id="WP_387409460.1">
    <property type="nucleotide sequence ID" value="NZ_JBIASD010000004.1"/>
</dbReference>
<name>A0ABW6SKH8_9ACTN</name>
<protein>
    <submittedName>
        <fullName evidence="1">Uncharacterized protein</fullName>
    </submittedName>
</protein>
<accession>A0ABW6SKH8</accession>
<sequence length="181" mass="18843">MSCTSCCAPVVVTPQIDLPDVTVTSRDVEYLALCDDIGSFLRRLVHDETGALVSAADLALDAATPYTPTGPVHVCTSESAPPPVQSAQLRRQVLRNQTGGPPMMWDFFASAGGTVESVTLTVISGQPSIQTDDGFSALFVGESVTWSALADIGAGSDQLVGPLIIHTVGGDTVAVSWTVRP</sequence>
<reference evidence="1 2" key="1">
    <citation type="submission" date="2024-10" db="EMBL/GenBank/DDBJ databases">
        <title>The Natural Products Discovery Center: Release of the First 8490 Sequenced Strains for Exploring Actinobacteria Biosynthetic Diversity.</title>
        <authorList>
            <person name="Kalkreuter E."/>
            <person name="Kautsar S.A."/>
            <person name="Yang D."/>
            <person name="Bader C.D."/>
            <person name="Teijaro C.N."/>
            <person name="Fluegel L."/>
            <person name="Davis C.M."/>
            <person name="Simpson J.R."/>
            <person name="Lauterbach L."/>
            <person name="Steele A.D."/>
            <person name="Gui C."/>
            <person name="Meng S."/>
            <person name="Li G."/>
            <person name="Viehrig K."/>
            <person name="Ye F."/>
            <person name="Su P."/>
            <person name="Kiefer A.F."/>
            <person name="Nichols A."/>
            <person name="Cepeda A.J."/>
            <person name="Yan W."/>
            <person name="Fan B."/>
            <person name="Jiang Y."/>
            <person name="Adhikari A."/>
            <person name="Zheng C.-J."/>
            <person name="Schuster L."/>
            <person name="Cowan T.M."/>
            <person name="Smanski M.J."/>
            <person name="Chevrette M.G."/>
            <person name="De Carvalho L.P.S."/>
            <person name="Shen B."/>
        </authorList>
    </citation>
    <scope>NUCLEOTIDE SEQUENCE [LARGE SCALE GENOMIC DNA]</scope>
    <source>
        <strain evidence="1 2">NPDC002173</strain>
    </source>
</reference>
<evidence type="ECO:0000313" key="1">
    <source>
        <dbReference type="EMBL" id="MFF3665464.1"/>
    </source>
</evidence>
<comment type="caution">
    <text evidence="1">The sequence shown here is derived from an EMBL/GenBank/DDBJ whole genome shotgun (WGS) entry which is preliminary data.</text>
</comment>
<keyword evidence="2" id="KW-1185">Reference proteome</keyword>